<evidence type="ECO:0000313" key="17">
    <source>
        <dbReference type="Proteomes" id="UP001162164"/>
    </source>
</evidence>
<evidence type="ECO:0000256" key="1">
    <source>
        <dbReference type="ARBA" id="ARBA00004123"/>
    </source>
</evidence>
<keyword evidence="10" id="KW-0539">Nucleus</keyword>
<dbReference type="PANTHER" id="PTHR19265">
    <property type="entry name" value="MEIOSIS-SPECIFIC NUCLEAR STRUCTURAL PROTEIN 1"/>
    <property type="match status" value="1"/>
</dbReference>
<evidence type="ECO:0000256" key="2">
    <source>
        <dbReference type="ARBA" id="ARBA00004611"/>
    </source>
</evidence>
<evidence type="ECO:0000259" key="15">
    <source>
        <dbReference type="Pfam" id="PF13868"/>
    </source>
</evidence>
<evidence type="ECO:0000313" key="16">
    <source>
        <dbReference type="EMBL" id="KAJ8979960.1"/>
    </source>
</evidence>
<evidence type="ECO:0000256" key="13">
    <source>
        <dbReference type="ARBA" id="ARBA00046114"/>
    </source>
</evidence>
<evidence type="ECO:0000256" key="14">
    <source>
        <dbReference type="SAM" id="Coils"/>
    </source>
</evidence>
<evidence type="ECO:0000256" key="4">
    <source>
        <dbReference type="ARBA" id="ARBA00014813"/>
    </source>
</evidence>
<keyword evidence="8" id="KW-0969">Cilium</keyword>
<dbReference type="Pfam" id="PF13868">
    <property type="entry name" value="TPH"/>
    <property type="match status" value="1"/>
</dbReference>
<evidence type="ECO:0000256" key="7">
    <source>
        <dbReference type="ARBA" id="ARBA00023054"/>
    </source>
</evidence>
<comment type="similarity">
    <text evidence="3">Belongs to the MNS1 family.</text>
</comment>
<protein>
    <recommendedName>
        <fullName evidence="4">Meiosis-specific nuclear structural protein 1</fullName>
    </recommendedName>
</protein>
<evidence type="ECO:0000256" key="6">
    <source>
        <dbReference type="ARBA" id="ARBA00022846"/>
    </source>
</evidence>
<evidence type="ECO:0000256" key="9">
    <source>
        <dbReference type="ARBA" id="ARBA00023212"/>
    </source>
</evidence>
<name>A0ABQ9JNY2_9CUCU</name>
<evidence type="ECO:0000256" key="12">
    <source>
        <dbReference type="ARBA" id="ARBA00023273"/>
    </source>
</evidence>
<feature type="domain" description="Trichohyalin-plectin-homology" evidence="15">
    <location>
        <begin position="84"/>
        <end position="184"/>
    </location>
</feature>
<evidence type="ECO:0000256" key="11">
    <source>
        <dbReference type="ARBA" id="ARBA00023254"/>
    </source>
</evidence>
<dbReference type="Proteomes" id="UP001162164">
    <property type="component" value="Unassembled WGS sequence"/>
</dbReference>
<keyword evidence="5" id="KW-0963">Cytoplasm</keyword>
<dbReference type="InterPro" id="IPR026504">
    <property type="entry name" value="MNS1"/>
</dbReference>
<feature type="coiled-coil region" evidence="14">
    <location>
        <begin position="22"/>
        <end position="152"/>
    </location>
</feature>
<evidence type="ECO:0000256" key="3">
    <source>
        <dbReference type="ARBA" id="ARBA00009158"/>
    </source>
</evidence>
<keyword evidence="17" id="KW-1185">Reference proteome</keyword>
<keyword evidence="7 14" id="KW-0175">Coiled coil</keyword>
<gene>
    <name evidence="16" type="ORF">NQ317_006405</name>
</gene>
<evidence type="ECO:0000256" key="10">
    <source>
        <dbReference type="ARBA" id="ARBA00023242"/>
    </source>
</evidence>
<dbReference type="InterPro" id="IPR043597">
    <property type="entry name" value="TPH_dom"/>
</dbReference>
<evidence type="ECO:0000256" key="5">
    <source>
        <dbReference type="ARBA" id="ARBA00022490"/>
    </source>
</evidence>
<sequence length="194" mass="23727">MKWKSKNISKQRNWHELISIKKSLYRNLNRSMNRQRQEYEEETSGANVQAAFRENELQRENNLARELDKIKREEIRNVRLRQQIRENSQELREVERKLRAAYINKALTAQIAQKEAERQNEKIQEQKAYEILRHARIEEAELKKKLKQEDINKKANYLKELQDQMILKEKSKRYLYEEFLREKKDAGRYYTKNA</sequence>
<dbReference type="EMBL" id="JAPWTJ010000299">
    <property type="protein sequence ID" value="KAJ8979960.1"/>
    <property type="molecule type" value="Genomic_DNA"/>
</dbReference>
<keyword evidence="9" id="KW-0206">Cytoskeleton</keyword>
<dbReference type="PANTHER" id="PTHR19265:SF0">
    <property type="entry name" value="MEIOSIS-SPECIFIC NUCLEAR STRUCTURAL PROTEIN 1"/>
    <property type="match status" value="1"/>
</dbReference>
<keyword evidence="12" id="KW-0966">Cell projection</keyword>
<comment type="function">
    <text evidence="13">Microtubule inner protein (MIP) part of the dynein-decorated doublet microtubules (DMTs) in cilia axoneme, which is required for motile cilia beating. May play a role in the control of meiotic division and germ cell differentiation through regulation of pairing and recombination during meiosis. Required for sperm flagella assembly. May play a role in the assembly and function of the outer dynein arm-docking complex (ODA-DC). ODA-DC mediates outer dynein arms (ODA) binding onto the axonemal doublet microtubules.</text>
</comment>
<keyword evidence="6" id="KW-0282">Flagellum</keyword>
<comment type="subcellular location">
    <subcellularLocation>
        <location evidence="2">Cytoplasm</location>
        <location evidence="2">Cytoskeleton</location>
        <location evidence="2">Flagellum axoneme</location>
    </subcellularLocation>
    <subcellularLocation>
        <location evidence="1">Nucleus</location>
    </subcellularLocation>
</comment>
<reference evidence="16" key="1">
    <citation type="journal article" date="2023" name="Insect Mol. Biol.">
        <title>Genome sequencing provides insights into the evolution of gene families encoding plant cell wall-degrading enzymes in longhorned beetles.</title>
        <authorList>
            <person name="Shin N.R."/>
            <person name="Okamura Y."/>
            <person name="Kirsch R."/>
            <person name="Pauchet Y."/>
        </authorList>
    </citation>
    <scope>NUCLEOTIDE SEQUENCE</scope>
    <source>
        <strain evidence="16">MMC_N1</strain>
    </source>
</reference>
<keyword evidence="11" id="KW-0469">Meiosis</keyword>
<proteinExistence type="inferred from homology"/>
<organism evidence="16 17">
    <name type="scientific">Molorchus minor</name>
    <dbReference type="NCBI Taxonomy" id="1323400"/>
    <lineage>
        <taxon>Eukaryota</taxon>
        <taxon>Metazoa</taxon>
        <taxon>Ecdysozoa</taxon>
        <taxon>Arthropoda</taxon>
        <taxon>Hexapoda</taxon>
        <taxon>Insecta</taxon>
        <taxon>Pterygota</taxon>
        <taxon>Neoptera</taxon>
        <taxon>Endopterygota</taxon>
        <taxon>Coleoptera</taxon>
        <taxon>Polyphaga</taxon>
        <taxon>Cucujiformia</taxon>
        <taxon>Chrysomeloidea</taxon>
        <taxon>Cerambycidae</taxon>
        <taxon>Lamiinae</taxon>
        <taxon>Monochamini</taxon>
        <taxon>Molorchus</taxon>
    </lineage>
</organism>
<accession>A0ABQ9JNY2</accession>
<evidence type="ECO:0000256" key="8">
    <source>
        <dbReference type="ARBA" id="ARBA00023069"/>
    </source>
</evidence>
<comment type="caution">
    <text evidence="16">The sequence shown here is derived from an EMBL/GenBank/DDBJ whole genome shotgun (WGS) entry which is preliminary data.</text>
</comment>